<dbReference type="InterPro" id="IPR011993">
    <property type="entry name" value="PH-like_dom_sf"/>
</dbReference>
<feature type="compositionally biased region" description="Basic and acidic residues" evidence="2">
    <location>
        <begin position="797"/>
        <end position="860"/>
    </location>
</feature>
<feature type="region of interest" description="Disordered" evidence="2">
    <location>
        <begin position="1"/>
        <end position="33"/>
    </location>
</feature>
<dbReference type="Proteomes" id="UP000193920">
    <property type="component" value="Unassembled WGS sequence"/>
</dbReference>
<feature type="compositionally biased region" description="Pro residues" evidence="2">
    <location>
        <begin position="673"/>
        <end position="692"/>
    </location>
</feature>
<feature type="region of interest" description="Disordered" evidence="2">
    <location>
        <begin position="1646"/>
        <end position="1668"/>
    </location>
</feature>
<feature type="compositionally biased region" description="Low complexity" evidence="2">
    <location>
        <begin position="11"/>
        <end position="33"/>
    </location>
</feature>
<organism evidence="4 5">
    <name type="scientific">Neocallimastix californiae</name>
    <dbReference type="NCBI Taxonomy" id="1754190"/>
    <lineage>
        <taxon>Eukaryota</taxon>
        <taxon>Fungi</taxon>
        <taxon>Fungi incertae sedis</taxon>
        <taxon>Chytridiomycota</taxon>
        <taxon>Chytridiomycota incertae sedis</taxon>
        <taxon>Neocallimastigomycetes</taxon>
        <taxon>Neocallimastigales</taxon>
        <taxon>Neocallimastigaceae</taxon>
        <taxon>Neocallimastix</taxon>
    </lineage>
</organism>
<dbReference type="PANTHER" id="PTHR34491">
    <property type="entry name" value="A-TYPE INCLUSION PROTEIN, PUTATIVE-RELATED"/>
    <property type="match status" value="1"/>
</dbReference>
<dbReference type="Gene3D" id="2.30.29.30">
    <property type="entry name" value="Pleckstrin-homology domain (PH domain)/Phosphotyrosine-binding domain (PTB)"/>
    <property type="match status" value="1"/>
</dbReference>
<feature type="compositionally biased region" description="Low complexity" evidence="2">
    <location>
        <begin position="52"/>
        <end position="61"/>
    </location>
</feature>
<feature type="region of interest" description="Disordered" evidence="2">
    <location>
        <begin position="324"/>
        <end position="349"/>
    </location>
</feature>
<feature type="region of interest" description="Disordered" evidence="2">
    <location>
        <begin position="49"/>
        <end position="76"/>
    </location>
</feature>
<feature type="compositionally biased region" description="Polar residues" evidence="2">
    <location>
        <begin position="1583"/>
        <end position="1598"/>
    </location>
</feature>
<feature type="coiled-coil region" evidence="1">
    <location>
        <begin position="168"/>
        <end position="297"/>
    </location>
</feature>
<dbReference type="SMART" id="SM00233">
    <property type="entry name" value="PH"/>
    <property type="match status" value="1"/>
</dbReference>
<feature type="compositionally biased region" description="Polar residues" evidence="2">
    <location>
        <begin position="863"/>
        <end position="874"/>
    </location>
</feature>
<dbReference type="EMBL" id="MCOG01000290">
    <property type="protein sequence ID" value="ORY20438.1"/>
    <property type="molecule type" value="Genomic_DNA"/>
</dbReference>
<dbReference type="PROSITE" id="PS50003">
    <property type="entry name" value="PH_DOMAIN"/>
    <property type="match status" value="1"/>
</dbReference>
<evidence type="ECO:0000256" key="1">
    <source>
        <dbReference type="SAM" id="Coils"/>
    </source>
</evidence>
<accession>A0A1Y2AD09</accession>
<evidence type="ECO:0000256" key="2">
    <source>
        <dbReference type="SAM" id="MobiDB-lite"/>
    </source>
</evidence>
<evidence type="ECO:0000259" key="3">
    <source>
        <dbReference type="PROSITE" id="PS50003"/>
    </source>
</evidence>
<feature type="region of interest" description="Disordered" evidence="2">
    <location>
        <begin position="1517"/>
        <end position="1598"/>
    </location>
</feature>
<feature type="compositionally biased region" description="Polar residues" evidence="2">
    <location>
        <begin position="696"/>
        <end position="709"/>
    </location>
</feature>
<feature type="compositionally biased region" description="Low complexity" evidence="2">
    <location>
        <begin position="1555"/>
        <end position="1582"/>
    </location>
</feature>
<feature type="compositionally biased region" description="Polar residues" evidence="2">
    <location>
        <begin position="767"/>
        <end position="786"/>
    </location>
</feature>
<gene>
    <name evidence="4" type="ORF">LY90DRAFT_707863</name>
</gene>
<evidence type="ECO:0000313" key="4">
    <source>
        <dbReference type="EMBL" id="ORY20438.1"/>
    </source>
</evidence>
<keyword evidence="5" id="KW-1185">Reference proteome</keyword>
<dbReference type="PANTHER" id="PTHR34491:SF156">
    <property type="entry name" value="KINESIN MOTOR DOMAIN-CONTAINING PROTEIN"/>
    <property type="match status" value="1"/>
</dbReference>
<evidence type="ECO:0000313" key="5">
    <source>
        <dbReference type="Proteomes" id="UP000193920"/>
    </source>
</evidence>
<comment type="caution">
    <text evidence="4">The sequence shown here is derived from an EMBL/GenBank/DDBJ whole genome shotgun (WGS) entry which is preliminary data.</text>
</comment>
<feature type="domain" description="PH" evidence="3">
    <location>
        <begin position="1406"/>
        <end position="1512"/>
    </location>
</feature>
<protein>
    <recommendedName>
        <fullName evidence="3">PH domain-containing protein</fullName>
    </recommendedName>
</protein>
<feature type="compositionally biased region" description="Low complexity" evidence="2">
    <location>
        <begin position="738"/>
        <end position="766"/>
    </location>
</feature>
<dbReference type="STRING" id="1754190.A0A1Y2AD09"/>
<keyword evidence="1" id="KW-0175">Coiled coil</keyword>
<dbReference type="Pfam" id="PF00169">
    <property type="entry name" value="PH"/>
    <property type="match status" value="1"/>
</dbReference>
<reference evidence="4 5" key="1">
    <citation type="submission" date="2016-08" db="EMBL/GenBank/DDBJ databases">
        <title>A Parts List for Fungal Cellulosomes Revealed by Comparative Genomics.</title>
        <authorList>
            <consortium name="DOE Joint Genome Institute"/>
            <person name="Haitjema C.H."/>
            <person name="Gilmore S.P."/>
            <person name="Henske J.K."/>
            <person name="Solomon K.V."/>
            <person name="De Groot R."/>
            <person name="Kuo A."/>
            <person name="Mondo S.J."/>
            <person name="Salamov A.A."/>
            <person name="Labutti K."/>
            <person name="Zhao Z."/>
            <person name="Chiniquy J."/>
            <person name="Barry K."/>
            <person name="Brewer H.M."/>
            <person name="Purvine S.O."/>
            <person name="Wright A.T."/>
            <person name="Boxma B."/>
            <person name="Van Alen T."/>
            <person name="Hackstein J.H."/>
            <person name="Baker S.E."/>
            <person name="Grigoriev I.V."/>
            <person name="O'Malley M.A."/>
        </authorList>
    </citation>
    <scope>NUCLEOTIDE SEQUENCE [LARGE SCALE GENOMIC DNA]</scope>
    <source>
        <strain evidence="4 5">G1</strain>
    </source>
</reference>
<feature type="compositionally biased region" description="Polar residues" evidence="2">
    <location>
        <begin position="1"/>
        <end position="10"/>
    </location>
</feature>
<sequence>MGDNLQTNSDTSKNVFSNVNNNVNKTLNKNSSNSLTVTDDIKKLNKTSSFVSETSTKSIKSTKSEKSKEKSKKRSKVKNILKLFEKRIAHSSKKEKNDDVSFSLSDTEIEDTQILNENITEKDINNKENSVEHNEEKEKVNENINKDNNLTLKEEKLESDENKDTILEENEKENKEAFEREIIEINENIEDKETIEKETVEIKENNENKEEIEKETVEINESIENKEEIEKETVEINENIGNKEEIEKETVEINENIGNKEEIEKETVEINENIGNKEEIEKETVEINENIEEGKESNEINKIKEEKETIDVNETVEDVEVQNEKEVGSNKTIEEKEKEETKDNYNEKINEEIANITEEVASLEKEIKESDEIEVEENNKDKEKDINIVCEDHHLNENIQEDNLYNKESIISQLSQVIDSDCESQSSSISDQNSGITKEPFEENKTATAINPEMVKDIIQKVENEYKAFVDDKLDSAKQNESISKGQMIEEVEIVEKNNEFKDNKNCNNNQPFKVDINDLNGDKEHVTSNEKINSDNTNNNEQPIQVEVVDLSENNNDQIVVKSSSNEECIKELNGYTNALKSINEIKNAEEQFLIRNSESKEELIKKGLQKHNKKDSLHISSQPFTSSNNRNSLEIDYLLSNKRNSFRNSYQSHQSRNSINSISNLHLQITPPQPPPDIPLPPTPHGPLPPHFISNETSKNSNHQNDALMNKNGHIHHYSLGRLTEFNHDMDEDNLNSKSNRTSLSSSLYSNNSIRSNRNSINNSVLTDNVVTENNNDSSNPTINKNKEALPSAEQEQKEEQKPEQKEIDVLAQEESKETKEDSEIMKSEVPEQSKPEKEVKNETKEIEEAKEEKDKTENTVNTPKEISINNTKSEASKTSSKKLKDTFSNIENLLEDLDSHIQNYKTPKLRPSENDGYEGDDEIKFNMIKKVNGNIIPGKIQLPLPPHGRLVRKSSLNNPYYINGSGSEYGKPNFSNLRSNSISGEQNTRSYLYNDQKRPYYTDSLMNEENDILPLPAVVEGPLSPEYVNDITIQRNPKEYDLERTLYSNILREEEEEDDFDIDQSLNNNLKILRNSKPSTSGMFGKGNRMSVAGSPAISTKALKLVGVENQSIPNMSAKALKMLGMNELEMLMAAPLTNPHVANKLNNNKNKNNSHIRQSSNSSQNRIMMNMDMNMNMNNSPSTKFVEEKYRNSILFNEDDNEINLNLDEDDLMGNPNMLTMGSIHSNNSYGSAGNSSFSMSQKALKVFGISESDLMSSNGSVSGSINSNTNRKGLTSPLSPFNRSIGIGSPLSPKHQTIGLPVMSPQSKSVGLPSSMDNLNLSRYSINDGENQVNGIISSKALKIIGLSDPPSKTINMDQNSNRTAEIFDRKALENKKEKVKEWEEVDESLRLVMPTLSSLKPILTDHLYLAHGILKGWKKRFVVLTQDNWIYYFTNNDPNSHPRASIPINSKTTIRELFDPISVVPFFFEITSNWPVDSKSRRYIIIGCDSKQKCQSWVTSIKSIIARDKFSNTKLPPKPGMEGDDKNSTKSQSITGDLGSLYDELTGYSSNSNSNSNKNNRKSNINTNNNKITSTNGLPSHRTNNSYGGSGNYSDLSINSPLLSPKISAQPPDYHINSIKKSAKNVRVTKHPVRKESFRPRYSSMLPSPNMTSINGKRTSRINSPSMIPMISSSPLMNGQTSPYTPFSGNSNGNGNGSAISSNIKGLNGFSLSSPSMKPVLSPVSPASLNNYRRSPLLPGIEGLGRIPSYSPILSPKSKPIGSPYIQAQNQIPNFSLNKNGMNSFEEGGIDVDDDIIDNDINENLDFNFENNLNKNLGLSNMDLGMTMSMNMELLHQHEMQEQLIKQQQQQILHEMQEQLIKQQQQQILLLQQQL</sequence>
<dbReference type="CDD" id="cd00821">
    <property type="entry name" value="PH"/>
    <property type="match status" value="1"/>
</dbReference>
<name>A0A1Y2AD09_9FUNG</name>
<dbReference type="InterPro" id="IPR001849">
    <property type="entry name" value="PH_domain"/>
</dbReference>
<feature type="region of interest" description="Disordered" evidence="2">
    <location>
        <begin position="733"/>
        <end position="885"/>
    </location>
</feature>
<feature type="region of interest" description="Disordered" evidence="2">
    <location>
        <begin position="668"/>
        <end position="711"/>
    </location>
</feature>
<feature type="coiled-coil region" evidence="1">
    <location>
        <begin position="1837"/>
        <end position="1880"/>
    </location>
</feature>
<dbReference type="OrthoDB" id="2157866at2759"/>
<dbReference type="SUPFAM" id="SSF50729">
    <property type="entry name" value="PH domain-like"/>
    <property type="match status" value="1"/>
</dbReference>
<proteinExistence type="predicted"/>
<feature type="compositionally biased region" description="Polar residues" evidence="2">
    <location>
        <begin position="1651"/>
        <end position="1663"/>
    </location>
</feature>